<gene>
    <name evidence="2" type="ORF">HYH02_009463</name>
</gene>
<name>A0A835TDD1_9CHLO</name>
<feature type="region of interest" description="Disordered" evidence="1">
    <location>
        <begin position="22"/>
        <end position="58"/>
    </location>
</feature>
<dbReference type="OrthoDB" id="10557931at2759"/>
<sequence>MPGDPLGYTNTRVGQLVVRGPDWAAKTDGDDDGGAGQPPVAAAAVAASSSSSSSGGGMQVVTVKWCKTGLETTAHVRGGTAGSRRFCVAVMDVVGE</sequence>
<reference evidence="2" key="1">
    <citation type="journal article" date="2020" name="bioRxiv">
        <title>Comparative genomics of Chlamydomonas.</title>
        <authorList>
            <person name="Craig R.J."/>
            <person name="Hasan A.R."/>
            <person name="Ness R.W."/>
            <person name="Keightley P.D."/>
        </authorList>
    </citation>
    <scope>NUCLEOTIDE SEQUENCE</scope>
    <source>
        <strain evidence="2">CCAP 11/173</strain>
    </source>
</reference>
<dbReference type="Gene3D" id="2.30.30.40">
    <property type="entry name" value="SH3 Domains"/>
    <property type="match status" value="1"/>
</dbReference>
<protein>
    <submittedName>
        <fullName evidence="2">Uncharacterized protein</fullName>
    </submittedName>
</protein>
<dbReference type="EMBL" id="JAEHOD010000032">
    <property type="protein sequence ID" value="KAG2443048.1"/>
    <property type="molecule type" value="Genomic_DNA"/>
</dbReference>
<organism evidence="2 3">
    <name type="scientific">Chlamydomonas schloesseri</name>
    <dbReference type="NCBI Taxonomy" id="2026947"/>
    <lineage>
        <taxon>Eukaryota</taxon>
        <taxon>Viridiplantae</taxon>
        <taxon>Chlorophyta</taxon>
        <taxon>core chlorophytes</taxon>
        <taxon>Chlorophyceae</taxon>
        <taxon>CS clade</taxon>
        <taxon>Chlamydomonadales</taxon>
        <taxon>Chlamydomonadaceae</taxon>
        <taxon>Chlamydomonas</taxon>
    </lineage>
</organism>
<accession>A0A835TDD1</accession>
<dbReference type="AlphaFoldDB" id="A0A835TDD1"/>
<keyword evidence="3" id="KW-1185">Reference proteome</keyword>
<comment type="caution">
    <text evidence="2">The sequence shown here is derived from an EMBL/GenBank/DDBJ whole genome shotgun (WGS) entry which is preliminary data.</text>
</comment>
<proteinExistence type="predicted"/>
<dbReference type="Proteomes" id="UP000613740">
    <property type="component" value="Unassembled WGS sequence"/>
</dbReference>
<evidence type="ECO:0000313" key="2">
    <source>
        <dbReference type="EMBL" id="KAG2443048.1"/>
    </source>
</evidence>
<feature type="compositionally biased region" description="Low complexity" evidence="1">
    <location>
        <begin position="37"/>
        <end position="53"/>
    </location>
</feature>
<evidence type="ECO:0000256" key="1">
    <source>
        <dbReference type="SAM" id="MobiDB-lite"/>
    </source>
</evidence>
<evidence type="ECO:0000313" key="3">
    <source>
        <dbReference type="Proteomes" id="UP000613740"/>
    </source>
</evidence>